<dbReference type="Pfam" id="PF01835">
    <property type="entry name" value="MG2"/>
    <property type="match status" value="1"/>
</dbReference>
<dbReference type="GO" id="GO:0004866">
    <property type="term" value="F:endopeptidase inhibitor activity"/>
    <property type="evidence" value="ECO:0007669"/>
    <property type="project" value="InterPro"/>
</dbReference>
<dbReference type="Pfam" id="PF07677">
    <property type="entry name" value="A2M_recep"/>
    <property type="match status" value="1"/>
</dbReference>
<evidence type="ECO:0000256" key="7">
    <source>
        <dbReference type="ARBA" id="ARBA00023180"/>
    </source>
</evidence>
<evidence type="ECO:0000256" key="5">
    <source>
        <dbReference type="ARBA" id="ARBA00022966"/>
    </source>
</evidence>
<dbReference type="InterPro" id="IPR011626">
    <property type="entry name" value="Alpha-macroglobulin_TED"/>
</dbReference>
<evidence type="ECO:0000313" key="16">
    <source>
        <dbReference type="EMBL" id="CAD7444861.1"/>
    </source>
</evidence>
<dbReference type="FunFam" id="2.60.40.1930:FF:000001">
    <property type="entry name" value="CD109 isoform 3"/>
    <property type="match status" value="1"/>
</dbReference>
<keyword evidence="12" id="KW-0472">Membrane</keyword>
<evidence type="ECO:0000256" key="12">
    <source>
        <dbReference type="SAM" id="Phobius"/>
    </source>
</evidence>
<dbReference type="SUPFAM" id="SSF48239">
    <property type="entry name" value="Terpenoid cyclases/Protein prenyltransferases"/>
    <property type="match status" value="1"/>
</dbReference>
<dbReference type="InterPro" id="IPR008930">
    <property type="entry name" value="Terpenoid_cyclase/PrenylTrfase"/>
</dbReference>
<gene>
    <name evidence="16" type="ORF">TBIB3V08_LOCUS7226</name>
</gene>
<name>A0A7R9F2V9_9NEOP</name>
<dbReference type="InterPro" id="IPR036595">
    <property type="entry name" value="A-macroglobulin_rcpt-bd_sf"/>
</dbReference>
<dbReference type="InterPro" id="IPR011625">
    <property type="entry name" value="A2M_N_BRD"/>
</dbReference>
<reference evidence="16" key="1">
    <citation type="submission" date="2020-11" db="EMBL/GenBank/DDBJ databases">
        <authorList>
            <person name="Tran Van P."/>
        </authorList>
    </citation>
    <scope>NUCLEOTIDE SEQUENCE</scope>
</reference>
<dbReference type="Pfam" id="PF21412">
    <property type="entry name" value="TEP1_CUB2"/>
    <property type="match status" value="1"/>
</dbReference>
<dbReference type="InterPro" id="IPR002890">
    <property type="entry name" value="MG2"/>
</dbReference>
<keyword evidence="6" id="KW-1015">Disulfide bond</keyword>
<dbReference type="Pfam" id="PF07703">
    <property type="entry name" value="A2M_BRD"/>
    <property type="match status" value="1"/>
</dbReference>
<comment type="subcellular location">
    <subcellularLocation>
        <location evidence="1">Secreted</location>
    </subcellularLocation>
</comment>
<dbReference type="GO" id="GO:0002376">
    <property type="term" value="P:immune system process"/>
    <property type="evidence" value="ECO:0007669"/>
    <property type="project" value="UniProtKB-KW"/>
</dbReference>
<dbReference type="InterPro" id="IPR041813">
    <property type="entry name" value="A2M_TED"/>
</dbReference>
<keyword evidence="7" id="KW-0325">Glycoprotein</keyword>
<dbReference type="Gene3D" id="2.60.40.1940">
    <property type="match status" value="1"/>
</dbReference>
<dbReference type="Gene3D" id="2.60.40.1930">
    <property type="match status" value="2"/>
</dbReference>
<dbReference type="CDD" id="cd02897">
    <property type="entry name" value="A2M_2"/>
    <property type="match status" value="1"/>
</dbReference>
<feature type="domain" description="Alpha-macroglobulin receptor-binding" evidence="15">
    <location>
        <begin position="1485"/>
        <end position="1574"/>
    </location>
</feature>
<dbReference type="InterPro" id="IPR001599">
    <property type="entry name" value="Macroglobln_a2"/>
</dbReference>
<keyword evidence="3" id="KW-0732">Signal</keyword>
<keyword evidence="5" id="KW-0882">Thioester bond</keyword>
<evidence type="ECO:0000256" key="8">
    <source>
        <dbReference type="ARBA" id="ARBA00057615"/>
    </source>
</evidence>
<dbReference type="EMBL" id="OD566924">
    <property type="protein sequence ID" value="CAD7444861.1"/>
    <property type="molecule type" value="Genomic_DNA"/>
</dbReference>
<evidence type="ECO:0000256" key="1">
    <source>
        <dbReference type="ARBA" id="ARBA00004613"/>
    </source>
</evidence>
<dbReference type="GO" id="GO:0005615">
    <property type="term" value="C:extracellular space"/>
    <property type="evidence" value="ECO:0007669"/>
    <property type="project" value="InterPro"/>
</dbReference>
<dbReference type="Pfam" id="PF00207">
    <property type="entry name" value="A2M"/>
    <property type="match status" value="1"/>
</dbReference>
<evidence type="ECO:0000256" key="11">
    <source>
        <dbReference type="SAM" id="MobiDB-lite"/>
    </source>
</evidence>
<evidence type="ECO:0000256" key="6">
    <source>
        <dbReference type="ARBA" id="ARBA00023157"/>
    </source>
</evidence>
<comment type="function">
    <text evidence="8">Binds covalently through a thioester bond to the pathogen surface resulting in pathogen clearance.</text>
</comment>
<proteinExistence type="predicted"/>
<dbReference type="Pfam" id="PF17789">
    <property type="entry name" value="MG4"/>
    <property type="match status" value="1"/>
</dbReference>
<evidence type="ECO:0000256" key="2">
    <source>
        <dbReference type="ARBA" id="ARBA00022525"/>
    </source>
</evidence>
<keyword evidence="12" id="KW-0812">Transmembrane</keyword>
<feature type="domain" description="Alpha-2-macroglobulin" evidence="14">
    <location>
        <begin position="911"/>
        <end position="1002"/>
    </location>
</feature>
<keyword evidence="12" id="KW-1133">Transmembrane helix</keyword>
<feature type="region of interest" description="Disordered" evidence="11">
    <location>
        <begin position="847"/>
        <end position="871"/>
    </location>
</feature>
<dbReference type="InterPro" id="IPR050473">
    <property type="entry name" value="A2M/Complement_sys"/>
</dbReference>
<evidence type="ECO:0000259" key="15">
    <source>
        <dbReference type="SMART" id="SM01361"/>
    </source>
</evidence>
<dbReference type="Pfam" id="PF17791">
    <property type="entry name" value="MG3"/>
    <property type="match status" value="1"/>
</dbReference>
<keyword evidence="2" id="KW-0964">Secreted</keyword>
<organism evidence="16">
    <name type="scientific">Timema bartmani</name>
    <dbReference type="NCBI Taxonomy" id="61472"/>
    <lineage>
        <taxon>Eukaryota</taxon>
        <taxon>Metazoa</taxon>
        <taxon>Ecdysozoa</taxon>
        <taxon>Arthropoda</taxon>
        <taxon>Hexapoda</taxon>
        <taxon>Insecta</taxon>
        <taxon>Pterygota</taxon>
        <taxon>Neoptera</taxon>
        <taxon>Polyneoptera</taxon>
        <taxon>Phasmatodea</taxon>
        <taxon>Timematodea</taxon>
        <taxon>Timematoidea</taxon>
        <taxon>Timematidae</taxon>
        <taxon>Timema</taxon>
    </lineage>
</organism>
<dbReference type="Gene3D" id="2.20.130.20">
    <property type="match status" value="2"/>
</dbReference>
<comment type="subunit">
    <text evidence="9">Heterodimer of a TEP1-N chain and an TEP1-C chain non-covalently linked. Forms a complex composed of TEP1-N and TEP1-C heterodimer, LRIM1 and APL1C; the interaction stabilizes TEP1-N and TEP1-C heterodimer, prevents its binding to tissues while circulating in the hemolymph and protects the thioester bond from hydrolysis. Mature TEP1 and to a lesser extent full-length TEP1 interact with SPCLIP1; the interaction is induced by microbial infection.</text>
</comment>
<dbReference type="Gene3D" id="2.60.120.1540">
    <property type="match status" value="1"/>
</dbReference>
<dbReference type="SMART" id="SM01361">
    <property type="entry name" value="A2M_recep"/>
    <property type="match status" value="1"/>
</dbReference>
<evidence type="ECO:0000256" key="4">
    <source>
        <dbReference type="ARBA" id="ARBA00022859"/>
    </source>
</evidence>
<evidence type="ECO:0000256" key="3">
    <source>
        <dbReference type="ARBA" id="ARBA00022729"/>
    </source>
</evidence>
<dbReference type="InterPro" id="IPR040839">
    <property type="entry name" value="MG4"/>
</dbReference>
<dbReference type="InterPro" id="IPR049135">
    <property type="entry name" value="TEP1_CUB2"/>
</dbReference>
<dbReference type="Pfam" id="PF07678">
    <property type="entry name" value="TED_complement"/>
    <property type="match status" value="1"/>
</dbReference>
<dbReference type="InterPro" id="IPR013783">
    <property type="entry name" value="Ig-like_fold"/>
</dbReference>
<dbReference type="PANTHER" id="PTHR11412:SF136">
    <property type="entry name" value="CD109 ANTIGEN"/>
    <property type="match status" value="1"/>
</dbReference>
<evidence type="ECO:0000256" key="9">
    <source>
        <dbReference type="ARBA" id="ARBA00063781"/>
    </source>
</evidence>
<dbReference type="SMART" id="SM01359">
    <property type="entry name" value="A2M_N_2"/>
    <property type="match status" value="1"/>
</dbReference>
<dbReference type="InterPro" id="IPR009048">
    <property type="entry name" value="A-macroglobulin_rcpt-bd"/>
</dbReference>
<dbReference type="PANTHER" id="PTHR11412">
    <property type="entry name" value="MACROGLOBULIN / COMPLEMENT"/>
    <property type="match status" value="1"/>
</dbReference>
<evidence type="ECO:0000259" key="13">
    <source>
        <dbReference type="SMART" id="SM01359"/>
    </source>
</evidence>
<dbReference type="Gene3D" id="2.60.40.2950">
    <property type="match status" value="1"/>
</dbReference>
<feature type="transmembrane region" description="Helical" evidence="12">
    <location>
        <begin position="1614"/>
        <end position="1631"/>
    </location>
</feature>
<dbReference type="SUPFAM" id="SSF49410">
    <property type="entry name" value="Alpha-macroglobulin receptor domain"/>
    <property type="match status" value="1"/>
</dbReference>
<dbReference type="Gene3D" id="2.60.40.690">
    <property type="entry name" value="Alpha-macroglobulin, receptor-binding domain"/>
    <property type="match status" value="1"/>
</dbReference>
<evidence type="ECO:0000256" key="10">
    <source>
        <dbReference type="ARBA" id="ARBA00078071"/>
    </source>
</evidence>
<sequence>MSLIALAVPEIRLEWERGRWGDVFPGMLSRCTLHPKMGPSSSRDASEERGGAGECGWVGWGDCFGFYTVVAPKILRPNTEYHVAVTTQGASQPTRVTVNVGGKQDAGGMFRTSDTVTVEPYTTHIVKLEIGDVGPGSYSLTAEGTGGVDFDNSTDLEYVHKSYSVFIQTDKAIYKPGHKIQFRVLVLTTHLKPAVTGALGIFITDGKGNRVKQWSRALTTKGVFSGDVQLSESPVLGDWNITVQVVDQTFHKSFQVAEYVLPKFEVNVDIPAHATFKDSHLVATIRAKYTYGKPVKGEATVTAYPTIFSGVLQPIFQTPVRKVIKIDGKATVEFDIVKELQLTDEFERVVQFDVAVEEALTGRRQNTTAQVIVHKYKYKMELIKTSEHFKPGLKYTAFVKLSYYDGAPVRDDKNLVTVRYGYSYDHDNFLEQKHKLDNDGMVELVFYPPADNNQTTLGIEAEYLEMKEWFSQVAAAMSPSNTFIQAMVKTVKPTVNQDVEIEVNSTVPLKYLSYQVIGRGDVLVANTVPVSKSHTHKFRFLATYAMAPTAHILVTFLKDDGEVVADALDIQMEGVLQNFVDIEVNPMEARPGSDVDIVVKAKPNSYVGILGIDQSVLLLKSGNDITEEDVIEELHSYDARDRNPHMFERRRKRSFFFWPGSATAKEVFDKSGAVILTNGLVHEYEPFLFYRSNVEDDSIQLEFEHESAITVASSSNSEVKVRRHFPETWLWELEDAGYEAHKRNYEARDASFVITFNAAVPLGAGANAFFSPEPPMAFEGASPATTSETMEVKVRHNFPETWLYEMVDFGLVANTEHRLLWLGLFLLHRVVPPWVSGYNQGWVPGTLARNGPQNRPAPTAGQSTVKADRGPPVVFRPVTRPPLEGPYAFSRIPTPVWNRPRVFLPHDLAATWLFANVTSGYEGRVSLKKVAPDTITSWVITGFSVDNVYGLGLTNLPTKLRVFRPFFVSLDLPYSVIRGEIVAIPIVVFNYMDKDVTADVTLENEGLGSFEFAEISNEVSETPKLELYQTKQVLVKANSGSSVSFMIMTKKLGYISIKVSAKSKLAGDAVERKLLVKAEGETQYYNKALFVDLRDKRTMKTNVTLDIPVNVVPGSEMVENTNQLTQAIESKALRFLDVGYQQELTYRRDDGSFSAFGSSDASGSTWLTAFVVKSFRQAMPHISIEENVIQEALQWLSNNQAANGSFPEVGKVVHSDMQGGAAKGLALTAYTLIAFLENQKDVPLYQNTISKAMDYIVRNIDGQDDVYAIAMCSYALQLADHPSKESTFNLLETKAQSSEDMKWWKKVMKKDDSKNPWVSLPSSVDVEMTAYGLLSYLKKGLVQDAVPIMKWLVTQRNDNGGFASTQDTVIGIYALAKLAESISSGSADIGINFSYQGGNPVTMKVNRGNAMILQKQELPSKVRAINITASGTGFAVVQVSYRYNVNVTGAWPLFTLDPQVDKNSDSNHLQLSICSGFVDSKANESNMAVMEVTLPSGFTVDSDSLPSLQVSENVKRVETKDGDTVLILYFDKMTRQEYCPTVSAFRTHKVAKQKPVPVTIYDYYDSSRRARVFYEPRVSTLCDICEGEDCGNVCSTSSDSRSDLQSSSSHRHVLSSWALLLVILALARFMVGAER</sequence>
<dbReference type="FunFam" id="2.60.40.10:FF:000155">
    <property type="entry name" value="complement C3 isoform X1"/>
    <property type="match status" value="1"/>
</dbReference>
<dbReference type="Gene3D" id="1.50.10.20">
    <property type="match status" value="1"/>
</dbReference>
<protein>
    <recommendedName>
        <fullName evidence="10">TEP1-F</fullName>
    </recommendedName>
</protein>
<evidence type="ECO:0000259" key="14">
    <source>
        <dbReference type="SMART" id="SM01360"/>
    </source>
</evidence>
<keyword evidence="4" id="KW-0391">Immunity</keyword>
<dbReference type="InterPro" id="IPR041555">
    <property type="entry name" value="MG3"/>
</dbReference>
<feature type="domain" description="Alpha-2-macroglobulin bait region" evidence="13">
    <location>
        <begin position="484"/>
        <end position="619"/>
    </location>
</feature>
<dbReference type="Gene3D" id="2.60.40.10">
    <property type="entry name" value="Immunoglobulins"/>
    <property type="match status" value="2"/>
</dbReference>
<accession>A0A7R9F2V9</accession>
<dbReference type="SMART" id="SM01360">
    <property type="entry name" value="A2M"/>
    <property type="match status" value="1"/>
</dbReference>